<feature type="non-terminal residue" evidence="1">
    <location>
        <position position="1"/>
    </location>
</feature>
<evidence type="ECO:0000313" key="1">
    <source>
        <dbReference type="EMBL" id="CAB4007970.1"/>
    </source>
</evidence>
<feature type="non-terminal residue" evidence="1">
    <location>
        <position position="189"/>
    </location>
</feature>
<dbReference type="EMBL" id="CACRXK020005975">
    <property type="protein sequence ID" value="CAB4007970.1"/>
    <property type="molecule type" value="Genomic_DNA"/>
</dbReference>
<name>A0A6S7HX33_PARCT</name>
<comment type="caution">
    <text evidence="1">The sequence shown here is derived from an EMBL/GenBank/DDBJ whole genome shotgun (WGS) entry which is preliminary data.</text>
</comment>
<dbReference type="Proteomes" id="UP001152795">
    <property type="component" value="Unassembled WGS sequence"/>
</dbReference>
<keyword evidence="2" id="KW-1185">Reference proteome</keyword>
<sequence>QCVCLKTINARLYKSTDTGGDLADVVCQKSIMKGVRKASLGVAFEVACMAGDALINYCINRPLVYTLELWTVRVRGRSSKFIRKYQGNTVLRSITSQLLHSQDFSLPSERHFQLASDMNDMKLQKEIMQESDNLELEIQQTIDSAQKMPQFYLSPSSQTPIPPALRVPVFDVRVAVSTHGRLKFAEQLP</sequence>
<evidence type="ECO:0000313" key="2">
    <source>
        <dbReference type="Proteomes" id="UP001152795"/>
    </source>
</evidence>
<proteinExistence type="predicted"/>
<organism evidence="1 2">
    <name type="scientific">Paramuricea clavata</name>
    <name type="common">Red gorgonian</name>
    <name type="synonym">Violescent sea-whip</name>
    <dbReference type="NCBI Taxonomy" id="317549"/>
    <lineage>
        <taxon>Eukaryota</taxon>
        <taxon>Metazoa</taxon>
        <taxon>Cnidaria</taxon>
        <taxon>Anthozoa</taxon>
        <taxon>Octocorallia</taxon>
        <taxon>Malacalcyonacea</taxon>
        <taxon>Plexauridae</taxon>
        <taxon>Paramuricea</taxon>
    </lineage>
</organism>
<reference evidence="1" key="1">
    <citation type="submission" date="2020-04" db="EMBL/GenBank/DDBJ databases">
        <authorList>
            <person name="Alioto T."/>
            <person name="Alioto T."/>
            <person name="Gomez Garrido J."/>
        </authorList>
    </citation>
    <scope>NUCLEOTIDE SEQUENCE</scope>
    <source>
        <strain evidence="1">A484AB</strain>
    </source>
</reference>
<dbReference type="AlphaFoldDB" id="A0A6S7HX33"/>
<protein>
    <submittedName>
        <fullName evidence="1">Uncharacterized protein</fullName>
    </submittedName>
</protein>
<gene>
    <name evidence="1" type="ORF">PACLA_8A044496</name>
</gene>
<accession>A0A6S7HX33</accession>